<dbReference type="Gene3D" id="3.40.50.1780">
    <property type="match status" value="2"/>
</dbReference>
<evidence type="ECO:0000256" key="4">
    <source>
        <dbReference type="ARBA" id="ARBA00022485"/>
    </source>
</evidence>
<keyword evidence="7" id="KW-0411">Iron-sulfur</keyword>
<evidence type="ECO:0000256" key="1">
    <source>
        <dbReference type="ARBA" id="ARBA00006596"/>
    </source>
</evidence>
<evidence type="ECO:0000256" key="9">
    <source>
        <dbReference type="ARBA" id="ARBA00031269"/>
    </source>
</evidence>
<dbReference type="Proteomes" id="UP000620124">
    <property type="component" value="Unassembled WGS sequence"/>
</dbReference>
<dbReference type="SUPFAM" id="SSF53920">
    <property type="entry name" value="Fe-only hydrogenase"/>
    <property type="match status" value="1"/>
</dbReference>
<keyword evidence="12" id="KW-1185">Reference proteome</keyword>
<evidence type="ECO:0000256" key="8">
    <source>
        <dbReference type="ARBA" id="ARBA00025099"/>
    </source>
</evidence>
<comment type="function">
    <text evidence="8">Component of the cytosolic Fe/S protein assembly machinery. Required for maturation of extramitochondrial Fe/S proteins. May play a role in the transfer of pre-assembled Fe/S clusters to target apoproteins.</text>
</comment>
<comment type="caution">
    <text evidence="11">The sequence shown here is derived from an EMBL/GenBank/DDBJ whole genome shotgun (WGS) entry which is preliminary data.</text>
</comment>
<sequence>MAFSGALTLTDLNDFISPSQACIKPVEQVNKEPQVLGAASTEIHIDSAGSYYEVSAEGSSSTSGKKLEQAQISLNDCLACSGCITSAESVLITLQSHTETLASLAASVSSRTAVPTTPQQILRRVRVFCESVLGFAHVFDTTFARHLALREHVQEFVERRAQPESSTGQLPMLASACPGWICYAEKAHAEMLPFIARTKSPQQVMGTLVKDWMGQMWDKLYAYHMKYIMFRLCPVTTKKLEASRSDFYNSVYSTRDVDCVITTGELELILKEKGWDLTSPVEGELDELPPLDWSNKPTTISASTLPELVSHPGTSSGSYLHSIISHITGTSPTPLVLSVKAMRNSDYEEYVLRRESDQVEVFKGAKCYGFRNLQNVVRKVGRERGVRVGSGAAGRLAERGIVRRGKKPGEEGQAERGYDYVEVMACPGGCVNGGGQLKPLTTSVDAEGYTRDWEETGVMQNAKWGDKEWTKKVEESYWSVAQRQDEADRLVGWVLDDLCPTDEGLGDVDVHAENEVCRKRLFRTNYRAVENDIVGLAVKW</sequence>
<accession>A0A8H6YIK3</accession>
<keyword evidence="6" id="KW-0408">Iron</keyword>
<evidence type="ECO:0000256" key="6">
    <source>
        <dbReference type="ARBA" id="ARBA00023004"/>
    </source>
</evidence>
<dbReference type="InterPro" id="IPR009016">
    <property type="entry name" value="Fe_hydrogenase"/>
</dbReference>
<dbReference type="InterPro" id="IPR004108">
    <property type="entry name" value="Fe_hydrogenase_lsu_C"/>
</dbReference>
<reference evidence="11" key="1">
    <citation type="submission" date="2020-05" db="EMBL/GenBank/DDBJ databases">
        <title>Mycena genomes resolve the evolution of fungal bioluminescence.</title>
        <authorList>
            <person name="Tsai I.J."/>
        </authorList>
    </citation>
    <scope>NUCLEOTIDE SEQUENCE</scope>
    <source>
        <strain evidence="11">CCC161011</strain>
    </source>
</reference>
<evidence type="ECO:0000313" key="12">
    <source>
        <dbReference type="Proteomes" id="UP000620124"/>
    </source>
</evidence>
<name>A0A8H6YIK3_9AGAR</name>
<dbReference type="OrthoDB" id="10253113at2759"/>
<feature type="domain" description="Iron hydrogenase large subunit C-terminal" evidence="10">
    <location>
        <begin position="120"/>
        <end position="434"/>
    </location>
</feature>
<dbReference type="GO" id="GO:0051539">
    <property type="term" value="F:4 iron, 4 sulfur cluster binding"/>
    <property type="evidence" value="ECO:0007669"/>
    <property type="project" value="UniProtKB-KW"/>
</dbReference>
<dbReference type="AlphaFoldDB" id="A0A8H6YIK3"/>
<dbReference type="Gene3D" id="3.40.950.10">
    <property type="entry name" value="Fe-only Hydrogenase (Larger Subunit), Chain L, domain 3"/>
    <property type="match status" value="2"/>
</dbReference>
<dbReference type="FunFam" id="3.30.70.20:FF:000042">
    <property type="entry name" value="Cytosolic Fe-S cluster assembly factor NAR1"/>
    <property type="match status" value="1"/>
</dbReference>
<protein>
    <recommendedName>
        <fullName evidence="2">Cytosolic Fe-S cluster assembly factor NAR1</fullName>
    </recommendedName>
    <alternativeName>
        <fullName evidence="3">Cytosolic Fe-S cluster assembly factor nar1</fullName>
    </alternativeName>
    <alternativeName>
        <fullName evidence="9">Nuclear architecture-related protein 1</fullName>
    </alternativeName>
</protein>
<dbReference type="EMBL" id="JACAZI010000004">
    <property type="protein sequence ID" value="KAF7361878.1"/>
    <property type="molecule type" value="Genomic_DNA"/>
</dbReference>
<dbReference type="InterPro" id="IPR050340">
    <property type="entry name" value="Cytosolic_Fe-S_CAF"/>
</dbReference>
<evidence type="ECO:0000313" key="11">
    <source>
        <dbReference type="EMBL" id="KAF7361878.1"/>
    </source>
</evidence>
<keyword evidence="5" id="KW-0479">Metal-binding</keyword>
<proteinExistence type="inferred from homology"/>
<dbReference type="PANTHER" id="PTHR11615">
    <property type="entry name" value="NITRATE, FORMATE, IRON DEHYDROGENASE"/>
    <property type="match status" value="1"/>
</dbReference>
<evidence type="ECO:0000256" key="5">
    <source>
        <dbReference type="ARBA" id="ARBA00022723"/>
    </source>
</evidence>
<organism evidence="11 12">
    <name type="scientific">Mycena venus</name>
    <dbReference type="NCBI Taxonomy" id="2733690"/>
    <lineage>
        <taxon>Eukaryota</taxon>
        <taxon>Fungi</taxon>
        <taxon>Dikarya</taxon>
        <taxon>Basidiomycota</taxon>
        <taxon>Agaricomycotina</taxon>
        <taxon>Agaricomycetes</taxon>
        <taxon>Agaricomycetidae</taxon>
        <taxon>Agaricales</taxon>
        <taxon>Marasmiineae</taxon>
        <taxon>Mycenaceae</taxon>
        <taxon>Mycena</taxon>
    </lineage>
</organism>
<evidence type="ECO:0000259" key="10">
    <source>
        <dbReference type="Pfam" id="PF02906"/>
    </source>
</evidence>
<dbReference type="GO" id="GO:0046872">
    <property type="term" value="F:metal ion binding"/>
    <property type="evidence" value="ECO:0007669"/>
    <property type="project" value="UniProtKB-KW"/>
</dbReference>
<evidence type="ECO:0000256" key="2">
    <source>
        <dbReference type="ARBA" id="ARBA00015854"/>
    </source>
</evidence>
<evidence type="ECO:0000256" key="3">
    <source>
        <dbReference type="ARBA" id="ARBA00017073"/>
    </source>
</evidence>
<dbReference type="Pfam" id="PF02906">
    <property type="entry name" value="Fe_hyd_lg_C"/>
    <property type="match status" value="1"/>
</dbReference>
<gene>
    <name evidence="11" type="ORF">MVEN_00532300</name>
</gene>
<comment type="similarity">
    <text evidence="1">Belongs to the NARF family.</text>
</comment>
<evidence type="ECO:0000256" key="7">
    <source>
        <dbReference type="ARBA" id="ARBA00023014"/>
    </source>
</evidence>
<keyword evidence="4" id="KW-0004">4Fe-4S</keyword>